<evidence type="ECO:0000259" key="2">
    <source>
        <dbReference type="Pfam" id="PF00975"/>
    </source>
</evidence>
<reference evidence="3 4" key="1">
    <citation type="submission" date="2016-01" db="EMBL/GenBank/DDBJ databases">
        <title>Amycolatopsis coloradensis genome sequencing and assembly.</title>
        <authorList>
            <person name="Mayilraj S."/>
        </authorList>
    </citation>
    <scope>NUCLEOTIDE SEQUENCE [LARGE SCALE GENOMIC DNA]</scope>
    <source>
        <strain evidence="3 4">DSM 44225</strain>
    </source>
</reference>
<dbReference type="PANTHER" id="PTHR11487:SF0">
    <property type="entry name" value="S-ACYL FATTY ACID SYNTHASE THIOESTERASE, MEDIUM CHAIN"/>
    <property type="match status" value="1"/>
</dbReference>
<dbReference type="Proteomes" id="UP000187486">
    <property type="component" value="Unassembled WGS sequence"/>
</dbReference>
<dbReference type="InterPro" id="IPR012223">
    <property type="entry name" value="TEII"/>
</dbReference>
<dbReference type="SUPFAM" id="SSF53474">
    <property type="entry name" value="alpha/beta-Hydrolases"/>
    <property type="match status" value="1"/>
</dbReference>
<proteinExistence type="inferred from homology"/>
<dbReference type="AlphaFoldDB" id="A0A1R0KUQ7"/>
<accession>A0A1R0KUQ7</accession>
<sequence>MTGGILSIVCPKPVPDAKLRLYLLHHAGGSHTVFRPWLALLPESWEVRLVIAPGRAKASYPAARDITTLSDAFARHLDERRPTPYAMFGHSMGGLVAFDTALALQAGGMPQPEWVGVSGHPGPFHSITRTRPPLYGLPSADLRAELIALDGLPDRVLRDKWLWQRVEPLVRADLEAAETWHPTRHGSLLTRPVSAFCGDRDPVAGITDAANWSQHTNEFLGVRHFPGGHFYFQDDPGPLVRSIVADVSTVLGRSRPHALP</sequence>
<feature type="domain" description="Thioesterase" evidence="2">
    <location>
        <begin position="20"/>
        <end position="241"/>
    </location>
</feature>
<dbReference type="STRING" id="76021.BS329_13775"/>
<evidence type="ECO:0000313" key="4">
    <source>
        <dbReference type="Proteomes" id="UP000187486"/>
    </source>
</evidence>
<dbReference type="InterPro" id="IPR001031">
    <property type="entry name" value="Thioesterase"/>
</dbReference>
<dbReference type="EMBL" id="MQUQ01000006">
    <property type="protein sequence ID" value="OLZ52389.1"/>
    <property type="molecule type" value="Genomic_DNA"/>
</dbReference>
<protein>
    <recommendedName>
        <fullName evidence="2">Thioesterase domain-containing protein</fullName>
    </recommendedName>
</protein>
<comment type="similarity">
    <text evidence="1">Belongs to the thioesterase family.</text>
</comment>
<comment type="caution">
    <text evidence="3">The sequence shown here is derived from an EMBL/GenBank/DDBJ whole genome shotgun (WGS) entry which is preliminary data.</text>
</comment>
<dbReference type="OrthoDB" id="4169718at2"/>
<evidence type="ECO:0000313" key="3">
    <source>
        <dbReference type="EMBL" id="OLZ52389.1"/>
    </source>
</evidence>
<dbReference type="RefSeq" id="WP_076160413.1">
    <property type="nucleotide sequence ID" value="NZ_JBEZVB010000020.1"/>
</dbReference>
<keyword evidence="4" id="KW-1185">Reference proteome</keyword>
<dbReference type="Gene3D" id="3.40.50.1820">
    <property type="entry name" value="alpha/beta hydrolase"/>
    <property type="match status" value="1"/>
</dbReference>
<dbReference type="GO" id="GO:0008610">
    <property type="term" value="P:lipid biosynthetic process"/>
    <property type="evidence" value="ECO:0007669"/>
    <property type="project" value="TreeGrafter"/>
</dbReference>
<organism evidence="3 4">
    <name type="scientific">Amycolatopsis coloradensis</name>
    <dbReference type="NCBI Taxonomy" id="76021"/>
    <lineage>
        <taxon>Bacteria</taxon>
        <taxon>Bacillati</taxon>
        <taxon>Actinomycetota</taxon>
        <taxon>Actinomycetes</taxon>
        <taxon>Pseudonocardiales</taxon>
        <taxon>Pseudonocardiaceae</taxon>
        <taxon>Amycolatopsis</taxon>
    </lineage>
</organism>
<dbReference type="InterPro" id="IPR029058">
    <property type="entry name" value="AB_hydrolase_fold"/>
</dbReference>
<gene>
    <name evidence="3" type="ORF">BS329_13775</name>
</gene>
<dbReference type="Pfam" id="PF00975">
    <property type="entry name" value="Thioesterase"/>
    <property type="match status" value="1"/>
</dbReference>
<name>A0A1R0KUQ7_9PSEU</name>
<dbReference type="PANTHER" id="PTHR11487">
    <property type="entry name" value="THIOESTERASE"/>
    <property type="match status" value="1"/>
</dbReference>
<evidence type="ECO:0000256" key="1">
    <source>
        <dbReference type="ARBA" id="ARBA00007169"/>
    </source>
</evidence>